<feature type="domain" description="Tripartite ATP-independent periplasmic transporters DctQ component" evidence="11">
    <location>
        <begin position="46"/>
        <end position="176"/>
    </location>
</feature>
<feature type="region of interest" description="Disordered" evidence="9">
    <location>
        <begin position="191"/>
        <end position="229"/>
    </location>
</feature>
<evidence type="ECO:0000256" key="1">
    <source>
        <dbReference type="ARBA" id="ARBA00004429"/>
    </source>
</evidence>
<evidence type="ECO:0000256" key="10">
    <source>
        <dbReference type="SAM" id="Phobius"/>
    </source>
</evidence>
<dbReference type="InterPro" id="IPR007387">
    <property type="entry name" value="TRAP_DctQ"/>
</dbReference>
<dbReference type="EMBL" id="LT629766">
    <property type="protein sequence ID" value="SDS16376.1"/>
    <property type="molecule type" value="Genomic_DNA"/>
</dbReference>
<feature type="transmembrane region" description="Helical" evidence="10">
    <location>
        <begin position="113"/>
        <end position="135"/>
    </location>
</feature>
<dbReference type="Proteomes" id="UP000199597">
    <property type="component" value="Chromosome I"/>
</dbReference>
<sequence length="229" mass="24537">MIPLNDDVPTEGPAPRPRAHRRPVRTSITAIKNASVVLAAIAIVAMALIMLAESIMRYAFSAPLGWNVSAVERILMPMSVFLALPWLYVTAGHVSAEIIYDRLPARWRMTARVVGHILLLVIAAALAYSGLVTVVDSFDLGDAPPPGSSEVPMPTWIWQLSQPVGTAALFVVALLDTPRAIGEDQALVEDADSEESVLAAEGSDAAGSDPLHEPITTDRDDSSRPRGDR</sequence>
<dbReference type="PANTHER" id="PTHR35011">
    <property type="entry name" value="2,3-DIKETO-L-GULONATE TRAP TRANSPORTER SMALL PERMEASE PROTEIN YIAM"/>
    <property type="match status" value="1"/>
</dbReference>
<dbReference type="OrthoDB" id="4804620at2"/>
<evidence type="ECO:0000256" key="7">
    <source>
        <dbReference type="ARBA" id="ARBA00023136"/>
    </source>
</evidence>
<feature type="transmembrane region" description="Helical" evidence="10">
    <location>
        <begin position="80"/>
        <end position="101"/>
    </location>
</feature>
<reference evidence="13" key="1">
    <citation type="submission" date="2016-10" db="EMBL/GenBank/DDBJ databases">
        <authorList>
            <person name="Varghese N."/>
            <person name="Submissions S."/>
        </authorList>
    </citation>
    <scope>NUCLEOTIDE SEQUENCE [LARGE SCALE GENOMIC DNA]</scope>
    <source>
        <strain evidence="13">DSM 23676</strain>
    </source>
</reference>
<feature type="compositionally biased region" description="Basic and acidic residues" evidence="9">
    <location>
        <begin position="210"/>
        <end position="229"/>
    </location>
</feature>
<evidence type="ECO:0000259" key="11">
    <source>
        <dbReference type="Pfam" id="PF04290"/>
    </source>
</evidence>
<proteinExistence type="inferred from homology"/>
<dbReference type="AlphaFoldDB" id="A0A1H1PZ30"/>
<dbReference type="STRING" id="1136497.SAMN04489752_1117"/>
<comment type="subcellular location">
    <subcellularLocation>
        <location evidence="1">Cell inner membrane</location>
        <topology evidence="1">Multi-pass membrane protein</topology>
    </subcellularLocation>
</comment>
<evidence type="ECO:0000256" key="3">
    <source>
        <dbReference type="ARBA" id="ARBA00022475"/>
    </source>
</evidence>
<feature type="transmembrane region" description="Helical" evidence="10">
    <location>
        <begin position="35"/>
        <end position="60"/>
    </location>
</feature>
<keyword evidence="7 10" id="KW-0472">Membrane</keyword>
<accession>A0A1H1PZ30</accession>
<evidence type="ECO:0000256" key="2">
    <source>
        <dbReference type="ARBA" id="ARBA00022448"/>
    </source>
</evidence>
<keyword evidence="4" id="KW-0997">Cell inner membrane</keyword>
<evidence type="ECO:0000256" key="5">
    <source>
        <dbReference type="ARBA" id="ARBA00022692"/>
    </source>
</evidence>
<keyword evidence="3" id="KW-1003">Cell membrane</keyword>
<keyword evidence="2" id="KW-0813">Transport</keyword>
<evidence type="ECO:0000256" key="4">
    <source>
        <dbReference type="ARBA" id="ARBA00022519"/>
    </source>
</evidence>
<keyword evidence="13" id="KW-1185">Reference proteome</keyword>
<gene>
    <name evidence="12" type="ORF">SAMN04489752_1117</name>
</gene>
<dbReference type="Pfam" id="PF04290">
    <property type="entry name" value="DctQ"/>
    <property type="match status" value="1"/>
</dbReference>
<dbReference type="GO" id="GO:0005886">
    <property type="term" value="C:plasma membrane"/>
    <property type="evidence" value="ECO:0007669"/>
    <property type="project" value="UniProtKB-SubCell"/>
</dbReference>
<keyword evidence="5 10" id="KW-0812">Transmembrane</keyword>
<feature type="transmembrane region" description="Helical" evidence="10">
    <location>
        <begin position="155"/>
        <end position="175"/>
    </location>
</feature>
<comment type="similarity">
    <text evidence="8">Belongs to the TRAP transporter small permease family.</text>
</comment>
<keyword evidence="6 10" id="KW-1133">Transmembrane helix</keyword>
<dbReference type="InterPro" id="IPR055348">
    <property type="entry name" value="DctQ"/>
</dbReference>
<evidence type="ECO:0000313" key="13">
    <source>
        <dbReference type="Proteomes" id="UP000199597"/>
    </source>
</evidence>
<protein>
    <submittedName>
        <fullName evidence="12">TRAP-type C4-dicarboxylate transport system, small permease component</fullName>
    </submittedName>
</protein>
<evidence type="ECO:0000256" key="6">
    <source>
        <dbReference type="ARBA" id="ARBA00022989"/>
    </source>
</evidence>
<evidence type="ECO:0000313" key="12">
    <source>
        <dbReference type="EMBL" id="SDS16376.1"/>
    </source>
</evidence>
<organism evidence="12 13">
    <name type="scientific">Brevibacterium siliguriense</name>
    <dbReference type="NCBI Taxonomy" id="1136497"/>
    <lineage>
        <taxon>Bacteria</taxon>
        <taxon>Bacillati</taxon>
        <taxon>Actinomycetota</taxon>
        <taxon>Actinomycetes</taxon>
        <taxon>Micrococcales</taxon>
        <taxon>Brevibacteriaceae</taxon>
        <taxon>Brevibacterium</taxon>
    </lineage>
</organism>
<feature type="region of interest" description="Disordered" evidence="9">
    <location>
        <begin position="1"/>
        <end position="22"/>
    </location>
</feature>
<name>A0A1H1PZ30_9MICO</name>
<evidence type="ECO:0000256" key="9">
    <source>
        <dbReference type="SAM" id="MobiDB-lite"/>
    </source>
</evidence>
<evidence type="ECO:0000256" key="8">
    <source>
        <dbReference type="ARBA" id="ARBA00038436"/>
    </source>
</evidence>